<organism evidence="3 4">
    <name type="scientific">Purpureocillium takamizusanense</name>
    <dbReference type="NCBI Taxonomy" id="2060973"/>
    <lineage>
        <taxon>Eukaryota</taxon>
        <taxon>Fungi</taxon>
        <taxon>Dikarya</taxon>
        <taxon>Ascomycota</taxon>
        <taxon>Pezizomycotina</taxon>
        <taxon>Sordariomycetes</taxon>
        <taxon>Hypocreomycetidae</taxon>
        <taxon>Hypocreales</taxon>
        <taxon>Ophiocordycipitaceae</taxon>
        <taxon>Purpureocillium</taxon>
    </lineage>
</organism>
<name>A0A9Q8QIH7_9HYPO</name>
<dbReference type="Proteomes" id="UP000829364">
    <property type="component" value="Chromosome 5"/>
</dbReference>
<proteinExistence type="predicted"/>
<evidence type="ECO:0000256" key="1">
    <source>
        <dbReference type="SAM" id="MobiDB-lite"/>
    </source>
</evidence>
<evidence type="ECO:0000256" key="2">
    <source>
        <dbReference type="SAM" id="SignalP"/>
    </source>
</evidence>
<keyword evidence="4" id="KW-1185">Reference proteome</keyword>
<gene>
    <name evidence="3" type="ORF">JDV02_005653</name>
</gene>
<keyword evidence="2" id="KW-0732">Signal</keyword>
<feature type="region of interest" description="Disordered" evidence="1">
    <location>
        <begin position="86"/>
        <end position="106"/>
    </location>
</feature>
<dbReference type="EMBL" id="CP086358">
    <property type="protein sequence ID" value="UNI19471.1"/>
    <property type="molecule type" value="Genomic_DNA"/>
</dbReference>
<feature type="signal peptide" evidence="2">
    <location>
        <begin position="1"/>
        <end position="15"/>
    </location>
</feature>
<protein>
    <submittedName>
        <fullName evidence="3">Uncharacterized protein</fullName>
    </submittedName>
</protein>
<sequence length="288" mass="32520">MKPALFLLFSGAALSVKTKKPWFPTPEPVIFEDGGRSYGYSECQHPRVDEKACGTEVVCEMYLRDLDGSLFYPYTNDDYPSRKACLEDHAPNPNRTSSSTVLQPWREPSPSCQKQVCTAANIHRHFHGYCGTAKYCRLFEDPAVRATSDAPYQSESECLAAHETREDALARSAGKTGIMEFLTPPCPEIEPSLREDFIGTVKYCHWFWSPLWRSHAWKGQGKKYASEEDCLRDRSVYIEKAKNDAVERPVPETPPPSEPVKRSSADGFVMSGPTFGLANRQRGRRVRL</sequence>
<evidence type="ECO:0000313" key="3">
    <source>
        <dbReference type="EMBL" id="UNI19471.1"/>
    </source>
</evidence>
<evidence type="ECO:0000313" key="4">
    <source>
        <dbReference type="Proteomes" id="UP000829364"/>
    </source>
</evidence>
<dbReference type="AlphaFoldDB" id="A0A9Q8QIH7"/>
<feature type="compositionally biased region" description="Polar residues" evidence="1">
    <location>
        <begin position="93"/>
        <end position="102"/>
    </location>
</feature>
<feature type="region of interest" description="Disordered" evidence="1">
    <location>
        <begin position="242"/>
        <end position="288"/>
    </location>
</feature>
<reference evidence="3" key="1">
    <citation type="submission" date="2021-11" db="EMBL/GenBank/DDBJ databases">
        <title>Purpureocillium_takamizusanense_genome.</title>
        <authorList>
            <person name="Nguyen N.-H."/>
        </authorList>
    </citation>
    <scope>NUCLEOTIDE SEQUENCE</scope>
    <source>
        <strain evidence="3">PT3</strain>
    </source>
</reference>
<dbReference type="RefSeq" id="XP_047842952.1">
    <property type="nucleotide sequence ID" value="XM_047986968.1"/>
</dbReference>
<dbReference type="KEGG" id="ptkz:JDV02_005653"/>
<dbReference type="GeneID" id="72067602"/>
<accession>A0A9Q8QIH7</accession>
<feature type="chain" id="PRO_5040412382" evidence="2">
    <location>
        <begin position="16"/>
        <end position="288"/>
    </location>
</feature>